<dbReference type="AlphaFoldDB" id="A0A7Y9UV90"/>
<dbReference type="EMBL" id="JACCAC010000001">
    <property type="protein sequence ID" value="NYG55950.1"/>
    <property type="molecule type" value="Genomic_DNA"/>
</dbReference>
<organism evidence="1 2">
    <name type="scientific">Nocardioides perillae</name>
    <dbReference type="NCBI Taxonomy" id="1119534"/>
    <lineage>
        <taxon>Bacteria</taxon>
        <taxon>Bacillati</taxon>
        <taxon>Actinomycetota</taxon>
        <taxon>Actinomycetes</taxon>
        <taxon>Propionibacteriales</taxon>
        <taxon>Nocardioidaceae</taxon>
        <taxon>Nocardioides</taxon>
    </lineage>
</organism>
<evidence type="ECO:0000313" key="1">
    <source>
        <dbReference type="EMBL" id="NYG55950.1"/>
    </source>
</evidence>
<comment type="caution">
    <text evidence="1">The sequence shown here is derived from an EMBL/GenBank/DDBJ whole genome shotgun (WGS) entry which is preliminary data.</text>
</comment>
<evidence type="ECO:0000313" key="2">
    <source>
        <dbReference type="Proteomes" id="UP000544110"/>
    </source>
</evidence>
<keyword evidence="2" id="KW-1185">Reference proteome</keyword>
<gene>
    <name evidence="1" type="ORF">BJ989_002254</name>
</gene>
<accession>A0A7Y9UV90</accession>
<reference evidence="1 2" key="1">
    <citation type="submission" date="2020-07" db="EMBL/GenBank/DDBJ databases">
        <title>Sequencing the genomes of 1000 actinobacteria strains.</title>
        <authorList>
            <person name="Klenk H.-P."/>
        </authorList>
    </citation>
    <scope>NUCLEOTIDE SEQUENCE [LARGE SCALE GENOMIC DNA]</scope>
    <source>
        <strain evidence="1 2">DSM 24552</strain>
    </source>
</reference>
<protein>
    <submittedName>
        <fullName evidence="1">Uncharacterized protein</fullName>
    </submittedName>
</protein>
<sequence length="109" mass="11627">MRRLVAAVLVIAVALALWSTSREHRVEVPLGRDQLPTVDGSSLTVFYVAHPTDSSPRAEVVETDRTVTITVSVARRCTDNCTDAGVLASITIALSRPLAGRRVVDGSDA</sequence>
<proteinExistence type="predicted"/>
<dbReference type="RefSeq" id="WP_179518306.1">
    <property type="nucleotide sequence ID" value="NZ_JACCAC010000001.1"/>
</dbReference>
<dbReference type="Proteomes" id="UP000544110">
    <property type="component" value="Unassembled WGS sequence"/>
</dbReference>
<name>A0A7Y9UV90_9ACTN</name>